<keyword evidence="2" id="KW-1185">Reference proteome</keyword>
<dbReference type="AlphaFoldDB" id="A0A0F0LME0"/>
<reference evidence="1 2" key="1">
    <citation type="submission" date="2015-02" db="EMBL/GenBank/DDBJ databases">
        <title>Draft genome sequences of ten Microbacterium spp. with emphasis on heavy metal contaminated environments.</title>
        <authorList>
            <person name="Corretto E."/>
        </authorList>
    </citation>
    <scope>NUCLEOTIDE SEQUENCE [LARGE SCALE GENOMIC DNA]</scope>
    <source>
        <strain evidence="1 2">ARN176</strain>
    </source>
</reference>
<dbReference type="PATRIC" id="fig|582680.6.peg.1715"/>
<protein>
    <submittedName>
        <fullName evidence="1">Uncharacterized protein</fullName>
    </submittedName>
</protein>
<comment type="caution">
    <text evidence="1">The sequence shown here is derived from an EMBL/GenBank/DDBJ whole genome shotgun (WGS) entry which is preliminary data.</text>
</comment>
<evidence type="ECO:0000313" key="2">
    <source>
        <dbReference type="Proteomes" id="UP000033740"/>
    </source>
</evidence>
<gene>
    <name evidence="1" type="ORF">RS86_01661</name>
</gene>
<dbReference type="Proteomes" id="UP000033740">
    <property type="component" value="Unassembled WGS sequence"/>
</dbReference>
<sequence length="86" mass="10131">MNAQTLEQLVMLWMVNDIPARMVFAGKRWRVTDMPTRIRDSIWSVPIEKPHPLYGWRFQGTDDAGESYVFDVYKGERGWPVHNTYA</sequence>
<accession>A0A0F0LME0</accession>
<proteinExistence type="predicted"/>
<organism evidence="1 2">
    <name type="scientific">Microbacterium azadirachtae</name>
    <dbReference type="NCBI Taxonomy" id="582680"/>
    <lineage>
        <taxon>Bacteria</taxon>
        <taxon>Bacillati</taxon>
        <taxon>Actinomycetota</taxon>
        <taxon>Actinomycetes</taxon>
        <taxon>Micrococcales</taxon>
        <taxon>Microbacteriaceae</taxon>
        <taxon>Microbacterium</taxon>
    </lineage>
</organism>
<dbReference type="RefSeq" id="WP_045271765.1">
    <property type="nucleotide sequence ID" value="NZ_JYIX01000033.1"/>
</dbReference>
<dbReference type="EMBL" id="JYIX01000033">
    <property type="protein sequence ID" value="KJL33440.1"/>
    <property type="molecule type" value="Genomic_DNA"/>
</dbReference>
<name>A0A0F0LME0_9MICO</name>
<evidence type="ECO:0000313" key="1">
    <source>
        <dbReference type="EMBL" id="KJL33440.1"/>
    </source>
</evidence>